<name>A0A8J4AUS3_9CHLO</name>
<gene>
    <name evidence="1" type="ORF">Vafri_2776</name>
</gene>
<organism evidence="1 2">
    <name type="scientific">Volvox africanus</name>
    <dbReference type="NCBI Taxonomy" id="51714"/>
    <lineage>
        <taxon>Eukaryota</taxon>
        <taxon>Viridiplantae</taxon>
        <taxon>Chlorophyta</taxon>
        <taxon>core chlorophytes</taxon>
        <taxon>Chlorophyceae</taxon>
        <taxon>CS clade</taxon>
        <taxon>Chlamydomonadales</taxon>
        <taxon>Volvocaceae</taxon>
        <taxon>Volvox</taxon>
    </lineage>
</organism>
<dbReference type="SUPFAM" id="SSF55174">
    <property type="entry name" value="Alpha-L RNA-binding motif"/>
    <property type="match status" value="1"/>
</dbReference>
<comment type="caution">
    <text evidence="1">The sequence shown here is derived from an EMBL/GenBank/DDBJ whole genome shotgun (WGS) entry which is preliminary data.</text>
</comment>
<evidence type="ECO:0000313" key="2">
    <source>
        <dbReference type="Proteomes" id="UP000747399"/>
    </source>
</evidence>
<sequence length="387" mass="42351">MQRSLRALVSRCVGAGCGSLSRVGQVQDAAAAQALDACLDASRFSCSTSVASRQLLTTTTSSAAVAGGGGLGAGFAAPRDLTQPFRTAPSSWMLKVAQAASSAQLPLLLHTGRTYAKAAKAAAAKAPVAASGPKAPRVSWTKLYSCRNDRLRHTHEQIWPTMQLTEAELAMFRRNSRLFVVEMGKSISLQTKYRMGLQMQNPEELTDAASGVTGDGTQATAGSSRRVPYQQARSLLHESQLHLDALGENPRYLKVRRVRSLYAAKLQNLRKLRLLLGFRRRRFMQRMYEHALVCRGSHRMWKLVCAMEANTAMFLTRMGLADDAVAAVRALRDDKVYVNGRRPDMPHRGYLLPGDVVSPAAGAASYFRQRVAKSLLPLEADVIRYVM</sequence>
<accession>A0A8J4AUS3</accession>
<dbReference type="EMBL" id="BNCO01000003">
    <property type="protein sequence ID" value="GIL45576.1"/>
    <property type="molecule type" value="Genomic_DNA"/>
</dbReference>
<proteinExistence type="predicted"/>
<dbReference type="Proteomes" id="UP000747399">
    <property type="component" value="Unassembled WGS sequence"/>
</dbReference>
<dbReference type="AlphaFoldDB" id="A0A8J4AUS3"/>
<protein>
    <submittedName>
        <fullName evidence="1">Uncharacterized protein</fullName>
    </submittedName>
</protein>
<keyword evidence="2" id="KW-1185">Reference proteome</keyword>
<reference evidence="1" key="1">
    <citation type="journal article" date="2021" name="Proc. Natl. Acad. Sci. U.S.A.">
        <title>Three genomes in the algal genus Volvox reveal the fate of a haploid sex-determining region after a transition to homothallism.</title>
        <authorList>
            <person name="Yamamoto K."/>
            <person name="Hamaji T."/>
            <person name="Kawai-Toyooka H."/>
            <person name="Matsuzaki R."/>
            <person name="Takahashi F."/>
            <person name="Nishimura Y."/>
            <person name="Kawachi M."/>
            <person name="Noguchi H."/>
            <person name="Minakuchi Y."/>
            <person name="Umen J.G."/>
            <person name="Toyoda A."/>
            <person name="Nozaki H."/>
        </authorList>
    </citation>
    <scope>NUCLEOTIDE SEQUENCE</scope>
    <source>
        <strain evidence="1">NIES-3780</strain>
    </source>
</reference>
<evidence type="ECO:0000313" key="1">
    <source>
        <dbReference type="EMBL" id="GIL45576.1"/>
    </source>
</evidence>